<dbReference type="InterPro" id="IPR006047">
    <property type="entry name" value="GH13_cat_dom"/>
</dbReference>
<dbReference type="InterPro" id="IPR045857">
    <property type="entry name" value="O16G_dom_2"/>
</dbReference>
<dbReference type="FunCoup" id="A0A0B4KGE4">
    <property type="interactions" value="224"/>
</dbReference>
<dbReference type="SUPFAM" id="SSF51445">
    <property type="entry name" value="(Trans)glycosidases"/>
    <property type="match status" value="1"/>
</dbReference>
<reference evidence="7 9" key="5">
    <citation type="journal article" date="2002" name="Genome Biol.">
        <title>Heterochromatic sequences in a Drosophila whole-genome shotgun assembly.</title>
        <authorList>
            <person name="Hoskins R.A."/>
            <person name="Smith C.D."/>
            <person name="Carlson J.W."/>
            <person name="Carvalho A.B."/>
            <person name="Halpern A."/>
            <person name="Kaminker J.S."/>
            <person name="Kennedy C."/>
            <person name="Mungall C.J."/>
            <person name="Sullivan B.A."/>
            <person name="Sutton G.G."/>
            <person name="Yasuhara J.C."/>
            <person name="Wakimoto B.T."/>
            <person name="Myers E.W."/>
            <person name="Celniker S.E."/>
            <person name="Rubin G.M."/>
            <person name="Karpen G.H."/>
        </authorList>
    </citation>
    <scope>NUCLEOTIDE SEQUENCE [LARGE SCALE GENOMIC DNA]</scope>
    <source>
        <strain evidence="9">Berkeley</strain>
    </source>
</reference>
<organism evidence="7 9">
    <name type="scientific">Drosophila melanogaster</name>
    <name type="common">Fruit fly</name>
    <dbReference type="NCBI Taxonomy" id="7227"/>
    <lineage>
        <taxon>Eukaryota</taxon>
        <taxon>Metazoa</taxon>
        <taxon>Ecdysozoa</taxon>
        <taxon>Arthropoda</taxon>
        <taxon>Hexapoda</taxon>
        <taxon>Insecta</taxon>
        <taxon>Pterygota</taxon>
        <taxon>Neoptera</taxon>
        <taxon>Endopterygota</taxon>
        <taxon>Diptera</taxon>
        <taxon>Brachycera</taxon>
        <taxon>Muscomorpha</taxon>
        <taxon>Ephydroidea</taxon>
        <taxon>Drosophilidae</taxon>
        <taxon>Drosophila</taxon>
        <taxon>Sophophora</taxon>
    </lineage>
</organism>
<protein>
    <recommendedName>
        <fullName evidence="2">alpha-glucosidase</fullName>
        <ecNumber evidence="2">3.2.1.20</ecNumber>
    </recommendedName>
</protein>
<dbReference type="Reactome" id="R-DME-71240">
    <property type="pathway name" value="Tryptophan catabolism"/>
</dbReference>
<dbReference type="Gene3D" id="2.60.40.1180">
    <property type="entry name" value="Golgi alpha-mannosidase II"/>
    <property type="match status" value="1"/>
</dbReference>
<dbReference type="EC" id="3.2.1.20" evidence="2"/>
<evidence type="ECO:0000259" key="6">
    <source>
        <dbReference type="Pfam" id="PF16028"/>
    </source>
</evidence>
<keyword evidence="10" id="KW-1267">Proteomics identification</keyword>
<dbReference type="AlphaFoldDB" id="A0A0B4KGE4"/>
<dbReference type="KEGG" id="dme:Dmel_CG2791"/>
<dbReference type="SMR" id="A0A0B4KGE4"/>
<dbReference type="GO" id="GO:1904273">
    <property type="term" value="P:L-alanine import across plasma membrane"/>
    <property type="evidence" value="ECO:0000318"/>
    <property type="project" value="GO_Central"/>
</dbReference>
<dbReference type="CTD" id="40941"/>
<reference evidence="7 9" key="4">
    <citation type="journal article" date="2002" name="Genome Biol.">
        <title>The transposable elements of the Drosophila melanogaster euchromatin: a genomics perspective.</title>
        <authorList>
            <person name="Kaminker J.S."/>
            <person name="Bergman C.M."/>
            <person name="Kronmiller B."/>
            <person name="Carlson J."/>
            <person name="Svirskas R."/>
            <person name="Patel S."/>
            <person name="Frise E."/>
            <person name="Wheeler D.A."/>
            <person name="Lewis S.E."/>
            <person name="Rubin G.M."/>
            <person name="Ashburner M."/>
            <person name="Celniker S.E."/>
        </authorList>
    </citation>
    <scope>NUCLEOTIDE SEQUENCE [LARGE SCALE GENOMIC DNA]</scope>
    <source>
        <strain evidence="9">Berkeley</strain>
    </source>
</reference>
<dbReference type="RefSeq" id="NP_001262354.2">
    <property type="nucleotide sequence ID" value="NM_001275425.1"/>
</dbReference>
<reference evidence="7 9" key="2">
    <citation type="journal article" date="2002" name="Genome Biol.">
        <title>Finishing a whole-genome shotgun: release 3 of the Drosophila melanogaster euchromatic genome sequence.</title>
        <authorList>
            <person name="Celniker S.E."/>
            <person name="Wheeler D.A."/>
            <person name="Kronmiller B."/>
            <person name="Carlson J.W."/>
            <person name="Halpern A."/>
            <person name="Patel S."/>
            <person name="Adams M."/>
            <person name="Champe M."/>
            <person name="Dugan S.P."/>
            <person name="Frise E."/>
            <person name="Hodgson A."/>
            <person name="George R.A."/>
            <person name="Hoskins R.A."/>
            <person name="Laverty T."/>
            <person name="Muzny D.M."/>
            <person name="Nelson C.R."/>
            <person name="Pacleb J.M."/>
            <person name="Park S."/>
            <person name="Pfeiffer B.D."/>
            <person name="Richards S."/>
            <person name="Sodergren E.J."/>
            <person name="Svirskas R."/>
            <person name="Tabor P.E."/>
            <person name="Wan K."/>
            <person name="Stapleton M."/>
            <person name="Sutton G.G."/>
            <person name="Venter C."/>
            <person name="Weinstock G."/>
            <person name="Scherer S.E."/>
            <person name="Myers E.W."/>
            <person name="Gibbs R.A."/>
            <person name="Rubin G.M."/>
        </authorList>
    </citation>
    <scope>NUCLEOTIDE SEQUENCE [LARGE SCALE GENOMIC DNA]</scope>
    <source>
        <strain evidence="9">Berkeley</strain>
    </source>
</reference>
<reference evidence="7 9" key="3">
    <citation type="journal article" date="2002" name="Genome Biol.">
        <title>Annotation of the Drosophila melanogaster euchromatic genome: a systematic review.</title>
        <authorList>
            <person name="Misra S."/>
            <person name="Crosby M.A."/>
            <person name="Mungall C.J."/>
            <person name="Matthews B.B."/>
            <person name="Campbell K.S."/>
            <person name="Hradecky P."/>
            <person name="Huang Y."/>
            <person name="Kaminker J.S."/>
            <person name="Millburn G.H."/>
            <person name="Prochnik S.E."/>
            <person name="Smith C.D."/>
            <person name="Tupy J.L."/>
            <person name="Whitfied E.J."/>
            <person name="Bayraktaroglu L."/>
            <person name="Berman B.P."/>
            <person name="Bettencourt B.R."/>
            <person name="Celniker S.E."/>
            <person name="de Grey A.D."/>
            <person name="Drysdale R.A."/>
            <person name="Harris N.L."/>
            <person name="Richter J."/>
            <person name="Russo S."/>
            <person name="Schroeder A.J."/>
            <person name="Shu S.Q."/>
            <person name="Stapleton M."/>
            <person name="Yamada C."/>
            <person name="Ashburner M."/>
            <person name="Gelbart W.M."/>
            <person name="Rubin G.M."/>
            <person name="Lewis S.E."/>
        </authorList>
    </citation>
    <scope>GENOME REANNOTATION</scope>
    <source>
        <strain evidence="9">Berkeley</strain>
    </source>
</reference>
<dbReference type="RefSeq" id="NP_001262355.1">
    <property type="nucleotide sequence ID" value="NM_001275426.1"/>
</dbReference>
<feature type="transmembrane region" description="Helical" evidence="4">
    <location>
        <begin position="146"/>
        <end position="170"/>
    </location>
</feature>
<name>A0A0B4KGE4_DROME</name>
<dbReference type="GO" id="GO:0015823">
    <property type="term" value="P:phenylalanine transport"/>
    <property type="evidence" value="ECO:0000318"/>
    <property type="project" value="GO_Central"/>
</dbReference>
<dbReference type="OMA" id="PWLQLRY"/>
<evidence type="ECO:0000256" key="3">
    <source>
        <dbReference type="ARBA" id="ARBA00022729"/>
    </source>
</evidence>
<reference evidence="7 9" key="6">
    <citation type="journal article" date="2005" name="PLoS Comput. Biol.">
        <title>Combined evidence annotation of transposable elements in genome sequences.</title>
        <authorList>
            <person name="Quesneville H."/>
            <person name="Bergman C.M."/>
            <person name="Andrieu O."/>
            <person name="Autard D."/>
            <person name="Nouaud D."/>
            <person name="Ashburner M."/>
            <person name="Anxolabehere D."/>
        </authorList>
    </citation>
    <scope>NUCLEOTIDE SEQUENCE [LARGE SCALE GENOMIC DNA]</scope>
    <source>
        <strain evidence="9">Berkeley</strain>
    </source>
</reference>
<dbReference type="GO" id="GO:0016323">
    <property type="term" value="C:basolateral plasma membrane"/>
    <property type="evidence" value="ECO:0000318"/>
    <property type="project" value="GO_Central"/>
</dbReference>
<keyword evidence="4" id="KW-0472">Membrane</keyword>
<dbReference type="EMBL" id="AE014297">
    <property type="protein sequence ID" value="AGB95736.2"/>
    <property type="molecule type" value="Genomic_DNA"/>
</dbReference>
<reference evidence="7 9" key="11">
    <citation type="journal article" date="2015" name="Genome Res.">
        <title>The Release 6 reference sequence of the Drosophila melanogaster genome.</title>
        <authorList>
            <person name="Hoskins R.A."/>
            <person name="Carlson J.W."/>
            <person name="Wan K.H."/>
            <person name="Park S."/>
            <person name="Mendez I."/>
            <person name="Galle S.E."/>
            <person name="Booth B.W."/>
            <person name="Pfeiffer B.D."/>
            <person name="George R.A."/>
            <person name="Svirskas R."/>
            <person name="Krzywinski M."/>
            <person name="Schein J."/>
            <person name="Accardo M.C."/>
            <person name="Damia E."/>
            <person name="Messina G."/>
            <person name="Mendez-Lago M."/>
            <person name="de Pablos B."/>
            <person name="Demakova O.V."/>
            <person name="Andreyeva E.N."/>
            <person name="Boldyreva L.V."/>
            <person name="Marra M."/>
            <person name="Carvalho A.B."/>
            <person name="Dimitri P."/>
            <person name="Villasante A."/>
            <person name="Zhimulev I.F."/>
            <person name="Rubin G.M."/>
            <person name="Karpen G.H."/>
            <person name="Celniker S.E."/>
        </authorList>
    </citation>
    <scope>NUCLEOTIDE SEQUENCE [LARGE SCALE GENOMIC DNA]</scope>
    <source>
        <strain evidence="9">Berkeley</strain>
    </source>
</reference>
<reference evidence="7 9" key="9">
    <citation type="journal article" date="2015" name="G3 (Bethesda)">
        <title>Gene Model Annotations for Drosophila melanogaster: Impact of High-Throughput Data.</title>
        <authorList>
            <consortium name="FlyBase Consortium"/>
            <person name="Matthews B.B."/>
            <person name="Dos Santos G."/>
            <person name="Crosby M.A."/>
            <person name="Emmert D.B."/>
            <person name="St Pierre S.E."/>
            <person name="Gramates L.S."/>
            <person name="Zhou P."/>
            <person name="Schroeder A.J."/>
            <person name="Falls K."/>
            <person name="Strelets V."/>
            <person name="Russo S.M."/>
            <person name="Gelbart W.M."/>
            <person name="null"/>
        </authorList>
    </citation>
    <scope>NUCLEOTIDE SEQUENCE [LARGE SCALE GENOMIC DNA]</scope>
    <source>
        <strain evidence="9">Berkeley</strain>
    </source>
</reference>
<evidence type="ECO:0000259" key="5">
    <source>
        <dbReference type="Pfam" id="PF00128"/>
    </source>
</evidence>
<evidence type="ECO:0000256" key="4">
    <source>
        <dbReference type="SAM" id="Phobius"/>
    </source>
</evidence>
<comment type="catalytic activity">
    <reaction evidence="1">
        <text>Hydrolysis of terminal, non-reducing (1-&gt;4)-linked alpha-D-glucose residues with release of alpha-D-glucose.</text>
        <dbReference type="EC" id="3.2.1.20"/>
    </reaction>
</comment>
<keyword evidence="4" id="KW-0812">Transmembrane</keyword>
<dbReference type="GO" id="GO:1903801">
    <property type="term" value="P:L-leucine import across plasma membrane"/>
    <property type="evidence" value="ECO:0000318"/>
    <property type="project" value="GO_Central"/>
</dbReference>
<dbReference type="Proteomes" id="UP000000803">
    <property type="component" value="Chromosome 3R"/>
</dbReference>
<feature type="domain" description="Solute carrier family 3 member 2 N-terminal" evidence="6">
    <location>
        <begin position="109"/>
        <end position="187"/>
    </location>
</feature>
<sequence length="629" mass="69321">MNLFSRLIRLGGGASKSSVTLPAPGVCDSTINAAAEYPPDSTEVYKTIAEDTFVAASSNPEKVDMVQDEKAAHADGADEQMLGSNGVEDKLAERRDEVKFIKGDHQNGDAKIDIGTVNGGKPAFTGMSKEELMKYANDPFWVRLRWIFFVCFWAIWVGMLVGAILIIIGAPKCAAPQPLPWYKRGPHAKFASVETCRPEDVQVAKKLVSAGAIYELPAALTYDVKKPEVEEKIKHLVALYQGSDTRVILDLTPNYAAKNSQLVQDAIANPEKRSAFVWVSGGKALPNNWLKVGGNRSAWEKVGDNYVLSQFEDGYYDLKMNSTIIRNEFGAVLKHLVALGVRGFRLKNTKFFALFDSLEDEQISSSPKDFSLGPNEYGFYSHRQTTFLSGLGDVLYDYLSIVKNASDEAFFSVAEDVMEPQVYQLSGDSGAYGIDLPMYGNFVKVLSKSKPDTSLQKELDNTLAQSGTDSWLQWNLADVYVDTPQDPSALAMFLSLLPGVPVVAVDAVAYQNVTEETYRQITSLRKTASYMHGNLNLYQADPLVAFSRIKSGNPGYFVIFNPTELPQASNFTIPDNLPDKMTVSYFSEQYNNNMDNSGKVAHAGRVNLKDLKVAPHSSIILTYVPVKAE</sequence>
<evidence type="ECO:0000256" key="1">
    <source>
        <dbReference type="ARBA" id="ARBA00001657"/>
    </source>
</evidence>
<reference evidence="7 9" key="7">
    <citation type="journal article" date="2007" name="Science">
        <title>The Release 5.1 annotation of Drosophila melanogaster heterochromatin.</title>
        <authorList>
            <person name="Smith C.D."/>
            <person name="Shu S."/>
            <person name="Mungall C.J."/>
            <person name="Karpen G.H."/>
        </authorList>
    </citation>
    <scope>NUCLEOTIDE SEQUENCE [LARGE SCALE GENOMIC DNA]</scope>
    <source>
        <strain evidence="9">Berkeley</strain>
    </source>
</reference>
<dbReference type="Pfam" id="PF00128">
    <property type="entry name" value="Alpha-amylase"/>
    <property type="match status" value="1"/>
</dbReference>
<dbReference type="AGR" id="FB:FBgn0037533"/>
<keyword evidence="9" id="KW-1185">Reference proteome</keyword>
<keyword evidence="3" id="KW-0732">Signal</keyword>
<reference evidence="7 9" key="1">
    <citation type="journal article" date="2000" name="Science">
        <title>The genome sequence of Drosophila melanogaster.</title>
        <authorList>
            <person name="Adams M.D."/>
            <person name="Celniker S.E."/>
            <person name="Holt R.A."/>
            <person name="Evans C.A."/>
            <person name="Gocayne J.D."/>
            <person name="Amanatides P.G."/>
            <person name="Scherer S.E."/>
            <person name="Li P.W."/>
            <person name="Hoskins R.A."/>
            <person name="Galle R.F."/>
            <person name="George R.A."/>
            <person name="Lewis S.E."/>
            <person name="Richards S."/>
            <person name="Ashburner M."/>
            <person name="Henderson S.N."/>
            <person name="Sutton G.G."/>
            <person name="Wortman J.R."/>
            <person name="Yandell M.D."/>
            <person name="Zhang Q."/>
            <person name="Chen L.X."/>
            <person name="Brandon R.C."/>
            <person name="Rogers Y.H."/>
            <person name="Blazej R.G."/>
            <person name="Champe M."/>
            <person name="Pfeiffer B.D."/>
            <person name="Wan K.H."/>
            <person name="Doyle C."/>
            <person name="Baxter E.G."/>
            <person name="Helt G."/>
            <person name="Nelson C.R."/>
            <person name="Gabor G.L."/>
            <person name="Abril J.F."/>
            <person name="Agbayani A."/>
            <person name="An H.J."/>
            <person name="Andrews-Pfannkoch C."/>
            <person name="Baldwin D."/>
            <person name="Ballew R.M."/>
            <person name="Basu A."/>
            <person name="Baxendale J."/>
            <person name="Bayraktaroglu L."/>
            <person name="Beasley E.M."/>
            <person name="Beeson K.Y."/>
            <person name="Benos P.V."/>
            <person name="Berman B.P."/>
            <person name="Bhandari D."/>
            <person name="Bolshakov S."/>
            <person name="Borkova D."/>
            <person name="Botchan M.R."/>
            <person name="Bouck J."/>
            <person name="Brokstein P."/>
            <person name="Brottier P."/>
            <person name="Burtis K.C."/>
            <person name="Busam D.A."/>
            <person name="Butler H."/>
            <person name="Cadieu E."/>
            <person name="Center A."/>
            <person name="Chandra I."/>
            <person name="Cherry J.M."/>
            <person name="Cawley S."/>
            <person name="Dahlke C."/>
            <person name="Davenport L.B."/>
            <person name="Davies P."/>
            <person name="de Pablos B."/>
            <person name="Delcher A."/>
            <person name="Deng Z."/>
            <person name="Mays A.D."/>
            <person name="Dew I."/>
            <person name="Dietz S.M."/>
            <person name="Dodson K."/>
            <person name="Doup L.E."/>
            <person name="Downes M."/>
            <person name="Dugan-Rocha S."/>
            <person name="Dunkov B.C."/>
            <person name="Dunn P."/>
            <person name="Durbin K.J."/>
            <person name="Evangelista C.C."/>
            <person name="Ferraz C."/>
            <person name="Ferriera S."/>
            <person name="Fleischmann W."/>
            <person name="Fosler C."/>
            <person name="Gabrielian A.E."/>
            <person name="Garg N.S."/>
            <person name="Gelbart W.M."/>
            <person name="Glasser K."/>
            <person name="Glodek A."/>
            <person name="Gong F."/>
            <person name="Gorrell J.H."/>
            <person name="Gu Z."/>
            <person name="Guan P."/>
            <person name="Harris M."/>
            <person name="Harris N.L."/>
            <person name="Harvey D."/>
            <person name="Heiman T.J."/>
            <person name="Hernandez J.R."/>
            <person name="Houck J."/>
            <person name="Hostin D."/>
            <person name="Houston K.A."/>
            <person name="Howland T.J."/>
            <person name="Wei M.H."/>
            <person name="Ibegwam C."/>
            <person name="Jalali M."/>
            <person name="Kalush F."/>
            <person name="Karpen G.H."/>
            <person name="Ke Z."/>
            <person name="Kennison J.A."/>
            <person name="Ketchum K.A."/>
            <person name="Kimmel B.E."/>
            <person name="Kodira C.D."/>
            <person name="Kraft C."/>
            <person name="Kravitz S."/>
            <person name="Kulp D."/>
            <person name="Lai Z."/>
            <person name="Lasko P."/>
            <person name="Lei Y."/>
            <person name="Levitsky A.A."/>
            <person name="Li J."/>
            <person name="Li Z."/>
            <person name="Liang Y."/>
            <person name="Lin X."/>
            <person name="Liu X."/>
            <person name="Mattei B."/>
            <person name="McIntosh T.C."/>
            <person name="McLeod M.P."/>
            <person name="McPherson D."/>
            <person name="Merkulov G."/>
            <person name="Milshina N.V."/>
            <person name="Mobarry C."/>
            <person name="Morris J."/>
            <person name="Moshrefi A."/>
            <person name="Mount S.M."/>
            <person name="Moy M."/>
            <person name="Murphy B."/>
            <person name="Murphy L."/>
            <person name="Muzny D.M."/>
            <person name="Nelson D.L."/>
            <person name="Nelson D.R."/>
            <person name="Nelson K.A."/>
            <person name="Nixon K."/>
            <person name="Nusskern D.R."/>
            <person name="Pacleb J.M."/>
            <person name="Palazzolo M."/>
            <person name="Pittman G.S."/>
            <person name="Pan S."/>
            <person name="Pollard J."/>
            <person name="Puri V."/>
            <person name="Reese M.G."/>
            <person name="Reinert K."/>
            <person name="Remington K."/>
            <person name="Saunders R.D."/>
            <person name="Scheeler F."/>
            <person name="Shen H."/>
            <person name="Shue B.C."/>
            <person name="Siden-Kiamos I."/>
            <person name="Simpson M."/>
            <person name="Skupski M.P."/>
            <person name="Smith T."/>
            <person name="Spier E."/>
            <person name="Spradling A.C."/>
            <person name="Stapleton M."/>
            <person name="Strong R."/>
            <person name="Sun E."/>
            <person name="Svirskas R."/>
            <person name="Tector C."/>
            <person name="Turner R."/>
            <person name="Venter E."/>
            <person name="Wang A.H."/>
            <person name="Wang X."/>
            <person name="Wang Z.Y."/>
            <person name="Wassarman D.A."/>
            <person name="Weinstock G.M."/>
            <person name="Weissenbach J."/>
            <person name="Williams S.M."/>
            <person name="WoodageT"/>
            <person name="Worley K.C."/>
            <person name="Wu D."/>
            <person name="Yang S."/>
            <person name="Yao Q.A."/>
            <person name="Ye J."/>
            <person name="Yeh R.F."/>
            <person name="Zaveri J.S."/>
            <person name="Zhan M."/>
            <person name="Zhang G."/>
            <person name="Zhao Q."/>
            <person name="Zheng L."/>
            <person name="Zheng X.H."/>
            <person name="Zhong F.N."/>
            <person name="Zhong W."/>
            <person name="Zhou X."/>
            <person name="Zhu S."/>
            <person name="Zhu X."/>
            <person name="Smith H.O."/>
            <person name="Gibbs R.A."/>
            <person name="Myers E.W."/>
            <person name="Rubin G.M."/>
            <person name="Venter J.C."/>
        </authorList>
    </citation>
    <scope>NUCLEOTIDE SEQUENCE [LARGE SCALE GENOMIC DNA]</scope>
    <source>
        <strain evidence="9">Berkeley</strain>
    </source>
</reference>
<reference evidence="7 9" key="10">
    <citation type="journal article" date="2015" name="G3 (Bethesda)">
        <title>Gene Model Annotations for Drosophila melanogaster: The Rule-Benders.</title>
        <authorList>
            <consortium name="FlyBase Consortium"/>
            <person name="Crosby M.A."/>
            <person name="Gramates L.S."/>
            <person name="Dos Santos G."/>
            <person name="Matthews B.B."/>
            <person name="St Pierre S.E."/>
            <person name="Zhou P."/>
            <person name="Schroeder A.J."/>
            <person name="Falls K."/>
            <person name="Emmert D.B."/>
            <person name="Russo S.M."/>
            <person name="Gelbart W.M."/>
            <person name="null"/>
        </authorList>
    </citation>
    <scope>NUCLEOTIDE SEQUENCE [LARGE SCALE GENOMIC DNA]</scope>
    <source>
        <strain evidence="9">Berkeley</strain>
    </source>
</reference>
<evidence type="ECO:0007829" key="10">
    <source>
        <dbReference type="PeptideAtlas" id="A0A0B4KGE4"/>
    </source>
</evidence>
<dbReference type="ExpressionAtlas" id="A0A0B4KGE4">
    <property type="expression patterns" value="baseline and differential"/>
</dbReference>
<dbReference type="GO" id="GO:0004558">
    <property type="term" value="F:alpha-1,4-glucosidase activity"/>
    <property type="evidence" value="ECO:0007669"/>
    <property type="project" value="UniProtKB-EC"/>
</dbReference>
<reference evidence="7 9" key="8">
    <citation type="journal article" date="2007" name="Science">
        <title>Sequence finishing and mapping of Drosophila melanogaster heterochromatin.</title>
        <authorList>
            <person name="Hoskins R.A."/>
            <person name="Carlson J.W."/>
            <person name="Kennedy C."/>
            <person name="Acevedo D."/>
            <person name="Evans-Holm M."/>
            <person name="Frise E."/>
            <person name="Wan K.H."/>
            <person name="Park S."/>
            <person name="Mendez-Lago M."/>
            <person name="Rossi F."/>
            <person name="Villasante A."/>
            <person name="Dimitri P."/>
            <person name="Karpen G.H."/>
            <person name="Celniker S.E."/>
        </authorList>
    </citation>
    <scope>NUCLEOTIDE SEQUENCE [LARGE SCALE GENOMIC DNA]</scope>
    <source>
        <strain evidence="9">Berkeley</strain>
    </source>
</reference>
<gene>
    <name evidence="7 8" type="primary">CD98hc</name>
    <name evidence="7" type="synonym">cd98hc</name>
    <name evidence="7" type="synonym">Dmel\CG2791</name>
    <name evidence="7" type="synonym">RE39378p</name>
    <name evidence="7 8" type="ORF">CG2791</name>
    <name evidence="7" type="ORF">Dmel_CG2791</name>
</gene>
<dbReference type="InterPro" id="IPR042280">
    <property type="entry name" value="SLC3A2"/>
</dbReference>
<accession>A0A0B4KGE4</accession>
<dbReference type="VEuPathDB" id="VectorBase:FBgn0037533"/>
<dbReference type="Reactome" id="R-DME-210991">
    <property type="pathway name" value="Basigin interactions"/>
</dbReference>
<evidence type="ECO:0000313" key="8">
    <source>
        <dbReference type="FlyBase" id="FBgn0037533"/>
    </source>
</evidence>
<evidence type="ECO:0000313" key="7">
    <source>
        <dbReference type="EMBL" id="AGB95736.2"/>
    </source>
</evidence>
<dbReference type="RefSeq" id="NP_649752.2">
    <property type="nucleotide sequence ID" value="NM_141495.3"/>
</dbReference>
<keyword evidence="4" id="KW-1133">Transmembrane helix</keyword>
<evidence type="ECO:0000313" key="9">
    <source>
        <dbReference type="Proteomes" id="UP000000803"/>
    </source>
</evidence>
<dbReference type="InterPro" id="IPR017853">
    <property type="entry name" value="GH"/>
</dbReference>
<dbReference type="CDD" id="cd11329">
    <property type="entry name" value="AmyAc_maltase-like"/>
    <property type="match status" value="1"/>
</dbReference>
<dbReference type="InterPro" id="IPR031984">
    <property type="entry name" value="SLC3A2_N"/>
</dbReference>
<dbReference type="OrthoDB" id="204980at2759"/>
<proteinExistence type="evidence at protein level"/>
<dbReference type="GeneID" id="40941"/>
<dbReference type="GO" id="GO:0005975">
    <property type="term" value="P:carbohydrate metabolic process"/>
    <property type="evidence" value="ECO:0007669"/>
    <property type="project" value="InterPro"/>
</dbReference>
<dbReference type="GO" id="GO:0016324">
    <property type="term" value="C:apical plasma membrane"/>
    <property type="evidence" value="ECO:0000318"/>
    <property type="project" value="GO_Central"/>
</dbReference>
<feature type="domain" description="Glycosyl hydrolase family 13 catalytic" evidence="5">
    <location>
        <begin position="231"/>
        <end position="382"/>
    </location>
</feature>
<dbReference type="Gene3D" id="3.20.20.80">
    <property type="entry name" value="Glycosidases"/>
    <property type="match status" value="1"/>
</dbReference>
<dbReference type="Bgee" id="FBgn0037533">
    <property type="expression patterns" value="Expressed in egg chamber and 281 other cell types or tissues"/>
</dbReference>
<dbReference type="PANTHER" id="PTHR46673:SF1">
    <property type="entry name" value="4F2 CELL-SURFACE ANTIGEN HEAVY CHAIN"/>
    <property type="match status" value="1"/>
</dbReference>
<dbReference type="FlyBase" id="FBgn0037533">
    <property type="gene designation" value="CD98hc"/>
</dbReference>
<dbReference type="PANTHER" id="PTHR46673">
    <property type="entry name" value="4F2 CELL-SURFACE ANTIGEN HEAVY CHAIN"/>
    <property type="match status" value="1"/>
</dbReference>
<dbReference type="Reactome" id="R-DME-352230">
    <property type="pathway name" value="Amino acid transport across the plasma membrane"/>
</dbReference>
<dbReference type="Pfam" id="PF16028">
    <property type="entry name" value="SLC3A2_N"/>
    <property type="match status" value="1"/>
</dbReference>
<evidence type="ECO:0000256" key="2">
    <source>
        <dbReference type="ARBA" id="ARBA00012741"/>
    </source>
</evidence>
<dbReference type="InterPro" id="IPR013780">
    <property type="entry name" value="Glyco_hydro_b"/>
</dbReference>
<dbReference type="InParanoid" id="A0A0B4KGE4"/>
<dbReference type="Gene3D" id="3.90.400.10">
    <property type="entry name" value="Oligo-1,6-glucosidase, Domain 2"/>
    <property type="match status" value="1"/>
</dbReference>